<protein>
    <recommendedName>
        <fullName evidence="1">Swt1-like HEPN domain-containing protein</fullName>
    </recommendedName>
</protein>
<reference evidence="2" key="1">
    <citation type="journal article" date="2014" name="Int. J. Syst. Evol. Microbiol.">
        <title>Complete genome sequence of Corynebacterium casei LMG S-19264T (=DSM 44701T), isolated from a smear-ripened cheese.</title>
        <authorList>
            <consortium name="US DOE Joint Genome Institute (JGI-PGF)"/>
            <person name="Walter F."/>
            <person name="Albersmeier A."/>
            <person name="Kalinowski J."/>
            <person name="Ruckert C."/>
        </authorList>
    </citation>
    <scope>NUCLEOTIDE SEQUENCE</scope>
    <source>
        <strain evidence="2">JCM 4369</strain>
    </source>
</reference>
<feature type="domain" description="Swt1-like HEPN" evidence="1">
    <location>
        <begin position="9"/>
        <end position="119"/>
    </location>
</feature>
<reference evidence="2" key="2">
    <citation type="submission" date="2020-09" db="EMBL/GenBank/DDBJ databases">
        <authorList>
            <person name="Sun Q."/>
            <person name="Ohkuma M."/>
        </authorList>
    </citation>
    <scope>NUCLEOTIDE SEQUENCE</scope>
    <source>
        <strain evidence="2">JCM 4369</strain>
    </source>
</reference>
<sequence>MPQMAPAEALAACEQALRNLITTVLTRKLGKDWVSQVFTAEKVERLREIRDEETGRRMRRGVAAVPSNELAYAQFFDILTLLKKHWEDFKPALGDRSETMGLLSRFEALRNSVAHSRDLLPFEEELLSGIAGEMRNKVTIYMSSQDPVGDFFARIDSVTDSFGNCIDNFPQDPMEHGTLLRTGLVLHPGDTVAFRCRGTDPQGRELTWWMLPNHETELSRHTGCHVELTWHVSDFDVAARTDIHIYMESSGPHHRVNGSASFDHCASFVYTVLPRENCEREAS</sequence>
<organism evidence="2 3">
    <name type="scientific">Streptomyces filipinensis</name>
    <dbReference type="NCBI Taxonomy" id="66887"/>
    <lineage>
        <taxon>Bacteria</taxon>
        <taxon>Bacillati</taxon>
        <taxon>Actinomycetota</taxon>
        <taxon>Actinomycetes</taxon>
        <taxon>Kitasatosporales</taxon>
        <taxon>Streptomycetaceae</taxon>
        <taxon>Streptomyces</taxon>
    </lineage>
</organism>
<accession>A0A918MGD0</accession>
<dbReference type="InterPro" id="IPR041650">
    <property type="entry name" value="HEPN_Swt1"/>
</dbReference>
<evidence type="ECO:0000313" key="2">
    <source>
        <dbReference type="EMBL" id="GGV27996.1"/>
    </source>
</evidence>
<proteinExistence type="predicted"/>
<dbReference type="RefSeq" id="WP_191878415.1">
    <property type="nucleotide sequence ID" value="NZ_BMTD01000033.1"/>
</dbReference>
<evidence type="ECO:0000259" key="1">
    <source>
        <dbReference type="Pfam" id="PF18731"/>
    </source>
</evidence>
<dbReference type="EMBL" id="BMTD01000033">
    <property type="protein sequence ID" value="GGV27996.1"/>
    <property type="molecule type" value="Genomic_DNA"/>
</dbReference>
<dbReference type="AlphaFoldDB" id="A0A918MGD0"/>
<name>A0A918MGD0_9ACTN</name>
<dbReference type="Pfam" id="PF18731">
    <property type="entry name" value="HEPN_Swt1"/>
    <property type="match status" value="1"/>
</dbReference>
<gene>
    <name evidence="2" type="ORF">GCM10010260_80490</name>
</gene>
<comment type="caution">
    <text evidence="2">The sequence shown here is derived from an EMBL/GenBank/DDBJ whole genome shotgun (WGS) entry which is preliminary data.</text>
</comment>
<keyword evidence="3" id="KW-1185">Reference proteome</keyword>
<evidence type="ECO:0000313" key="3">
    <source>
        <dbReference type="Proteomes" id="UP000618795"/>
    </source>
</evidence>
<dbReference type="Proteomes" id="UP000618795">
    <property type="component" value="Unassembled WGS sequence"/>
</dbReference>